<keyword evidence="2" id="KW-0732">Signal</keyword>
<feature type="compositionally biased region" description="Basic residues" evidence="1">
    <location>
        <begin position="86"/>
        <end position="101"/>
    </location>
</feature>
<evidence type="ECO:0000313" key="3">
    <source>
        <dbReference type="EMBL" id="KAL2495859.1"/>
    </source>
</evidence>
<proteinExistence type="predicted"/>
<sequence length="101" mass="10990">MAHLKTLFLISLLFAVVLLISSKASARNDPGVAQTQGGAQVDKWHRGGGGGGHCHHPHCKEGAGGDVTHQAETESADTDEHGDKYKHYKHKPKHCKHWPHC</sequence>
<evidence type="ECO:0000256" key="2">
    <source>
        <dbReference type="SAM" id="SignalP"/>
    </source>
</evidence>
<dbReference type="InterPro" id="IPR010800">
    <property type="entry name" value="GRP"/>
</dbReference>
<dbReference type="AlphaFoldDB" id="A0ABD1S531"/>
<dbReference type="EMBL" id="JBFOLJ010000011">
    <property type="protein sequence ID" value="KAL2495859.1"/>
    <property type="molecule type" value="Genomic_DNA"/>
</dbReference>
<organism evidence="3 4">
    <name type="scientific">Forsythia ovata</name>
    <dbReference type="NCBI Taxonomy" id="205694"/>
    <lineage>
        <taxon>Eukaryota</taxon>
        <taxon>Viridiplantae</taxon>
        <taxon>Streptophyta</taxon>
        <taxon>Embryophyta</taxon>
        <taxon>Tracheophyta</taxon>
        <taxon>Spermatophyta</taxon>
        <taxon>Magnoliopsida</taxon>
        <taxon>eudicotyledons</taxon>
        <taxon>Gunneridae</taxon>
        <taxon>Pentapetalae</taxon>
        <taxon>asterids</taxon>
        <taxon>lamiids</taxon>
        <taxon>Lamiales</taxon>
        <taxon>Oleaceae</taxon>
        <taxon>Forsythieae</taxon>
        <taxon>Forsythia</taxon>
    </lineage>
</organism>
<keyword evidence="4" id="KW-1185">Reference proteome</keyword>
<gene>
    <name evidence="3" type="ORF">Fot_39616</name>
</gene>
<feature type="chain" id="PRO_5044880413" evidence="2">
    <location>
        <begin position="27"/>
        <end position="101"/>
    </location>
</feature>
<comment type="caution">
    <text evidence="3">The sequence shown here is derived from an EMBL/GenBank/DDBJ whole genome shotgun (WGS) entry which is preliminary data.</text>
</comment>
<dbReference type="Pfam" id="PF07172">
    <property type="entry name" value="GRP"/>
    <property type="match status" value="1"/>
</dbReference>
<reference evidence="4" key="1">
    <citation type="submission" date="2024-07" db="EMBL/GenBank/DDBJ databases">
        <title>Two chromosome-level genome assemblies of Korean endemic species Abeliophyllum distichum and Forsythia ovata (Oleaceae).</title>
        <authorList>
            <person name="Jang H."/>
        </authorList>
    </citation>
    <scope>NUCLEOTIDE SEQUENCE [LARGE SCALE GENOMIC DNA]</scope>
</reference>
<dbReference type="Proteomes" id="UP001604277">
    <property type="component" value="Unassembled WGS sequence"/>
</dbReference>
<accession>A0ABD1S531</accession>
<evidence type="ECO:0000313" key="4">
    <source>
        <dbReference type="Proteomes" id="UP001604277"/>
    </source>
</evidence>
<feature type="signal peptide" evidence="2">
    <location>
        <begin position="1"/>
        <end position="26"/>
    </location>
</feature>
<protein>
    <submittedName>
        <fullName evidence="3">Uncharacterized protein</fullName>
    </submittedName>
</protein>
<evidence type="ECO:0000256" key="1">
    <source>
        <dbReference type="SAM" id="MobiDB-lite"/>
    </source>
</evidence>
<name>A0ABD1S531_9LAMI</name>
<feature type="region of interest" description="Disordered" evidence="1">
    <location>
        <begin position="25"/>
        <end position="101"/>
    </location>
</feature>